<feature type="domain" description="GFO/IDH/MocA-like oxidoreductase" evidence="4">
    <location>
        <begin position="132"/>
        <end position="247"/>
    </location>
</feature>
<dbReference type="InterPro" id="IPR050984">
    <property type="entry name" value="Gfo/Idh/MocA_domain"/>
</dbReference>
<dbReference type="PANTHER" id="PTHR22604">
    <property type="entry name" value="OXIDOREDUCTASES"/>
    <property type="match status" value="1"/>
</dbReference>
<dbReference type="KEGG" id="erx:ATZ35_07975"/>
<protein>
    <submittedName>
        <fullName evidence="5">Oxidoreductase</fullName>
    </submittedName>
</protein>
<dbReference type="GO" id="GO:0016491">
    <property type="term" value="F:oxidoreductase activity"/>
    <property type="evidence" value="ECO:0007669"/>
    <property type="project" value="UniProtKB-KW"/>
</dbReference>
<dbReference type="InterPro" id="IPR055170">
    <property type="entry name" value="GFO_IDH_MocA-like_dom"/>
</dbReference>
<dbReference type="GO" id="GO:0000166">
    <property type="term" value="F:nucleotide binding"/>
    <property type="evidence" value="ECO:0007669"/>
    <property type="project" value="InterPro"/>
</dbReference>
<dbReference type="Pfam" id="PF22725">
    <property type="entry name" value="GFO_IDH_MocA_C3"/>
    <property type="match status" value="1"/>
</dbReference>
<name>A0A0U2XAI0_9ENTE</name>
<dbReference type="Proteomes" id="UP000067523">
    <property type="component" value="Chromosome"/>
</dbReference>
<evidence type="ECO:0000313" key="5">
    <source>
        <dbReference type="EMBL" id="ALS37096.1"/>
    </source>
</evidence>
<evidence type="ECO:0000256" key="2">
    <source>
        <dbReference type="ARBA" id="ARBA00023002"/>
    </source>
</evidence>
<sequence>MKEIHYGILSTAQIVPRFVEGIKKSRMGQATAIASRSLEKAEKLAKELAIPRAYGSYEELCMDDEIDVVYIATYNKGHYAAAKMALAHHKHVLVEKPFTLQTDQAEELFKLAEKNSCFLMEAQKSVFLPISLQVKEAIKTNKIGKVHWLQSITAYPNVDHISWFHSLEAGGGTLHGSGSYPIQYMQFLLDQPIKETSGSVTRQKGATDDQVNLTLKFQNQTVANIFISVKLAIPSKMTIYGEKGRIEIPYFWKTKQATIYYEDGSQEKLTGDFESEFVFEVEHVNECLQNHFLESPVMTRRMTLETVSIVEQLYSGWLIEDEQA</sequence>
<gene>
    <name evidence="5" type="ORF">ATZ35_07975</name>
</gene>
<accession>A0A0U2XAI0</accession>
<dbReference type="Gene3D" id="3.40.50.720">
    <property type="entry name" value="NAD(P)-binding Rossmann-like Domain"/>
    <property type="match status" value="1"/>
</dbReference>
<dbReference type="SUPFAM" id="SSF55347">
    <property type="entry name" value="Glyceraldehyde-3-phosphate dehydrogenase-like, C-terminal domain"/>
    <property type="match status" value="1"/>
</dbReference>
<evidence type="ECO:0000256" key="1">
    <source>
        <dbReference type="ARBA" id="ARBA00010928"/>
    </source>
</evidence>
<keyword evidence="6" id="KW-1185">Reference proteome</keyword>
<dbReference type="InterPro" id="IPR036291">
    <property type="entry name" value="NAD(P)-bd_dom_sf"/>
</dbReference>
<organism evidence="5 6">
    <name type="scientific">Enterococcus rotai</name>
    <dbReference type="NCBI Taxonomy" id="118060"/>
    <lineage>
        <taxon>Bacteria</taxon>
        <taxon>Bacillati</taxon>
        <taxon>Bacillota</taxon>
        <taxon>Bacilli</taxon>
        <taxon>Lactobacillales</taxon>
        <taxon>Enterococcaceae</taxon>
        <taxon>Enterococcus</taxon>
    </lineage>
</organism>
<feature type="domain" description="Gfo/Idh/MocA-like oxidoreductase N-terminal" evidence="3">
    <location>
        <begin position="11"/>
        <end position="121"/>
    </location>
</feature>
<dbReference type="Pfam" id="PF01408">
    <property type="entry name" value="GFO_IDH_MocA"/>
    <property type="match status" value="1"/>
</dbReference>
<proteinExistence type="inferred from homology"/>
<dbReference type="EMBL" id="CP013655">
    <property type="protein sequence ID" value="ALS37096.1"/>
    <property type="molecule type" value="Genomic_DNA"/>
</dbReference>
<dbReference type="SUPFAM" id="SSF51735">
    <property type="entry name" value="NAD(P)-binding Rossmann-fold domains"/>
    <property type="match status" value="1"/>
</dbReference>
<evidence type="ECO:0000259" key="4">
    <source>
        <dbReference type="Pfam" id="PF22725"/>
    </source>
</evidence>
<reference evidence="6" key="1">
    <citation type="submission" date="2015-12" db="EMBL/GenBank/DDBJ databases">
        <authorList>
            <person name="Lauer A."/>
            <person name="Humrighouse B."/>
            <person name="Loparev V."/>
            <person name="Shewmaker P.L."/>
            <person name="Whitney A.M."/>
            <person name="McLaughlin R.W."/>
        </authorList>
    </citation>
    <scope>NUCLEOTIDE SEQUENCE [LARGE SCALE GENOMIC DNA]</scope>
    <source>
        <strain evidence="6">LMG 26678</strain>
    </source>
</reference>
<dbReference type="InterPro" id="IPR000683">
    <property type="entry name" value="Gfo/Idh/MocA-like_OxRdtase_N"/>
</dbReference>
<comment type="similarity">
    <text evidence="1">Belongs to the Gfo/Idh/MocA family.</text>
</comment>
<evidence type="ECO:0000313" key="6">
    <source>
        <dbReference type="Proteomes" id="UP000067523"/>
    </source>
</evidence>
<dbReference type="AlphaFoldDB" id="A0A0U2XAI0"/>
<evidence type="ECO:0000259" key="3">
    <source>
        <dbReference type="Pfam" id="PF01408"/>
    </source>
</evidence>
<dbReference type="RefSeq" id="WP_208930302.1">
    <property type="nucleotide sequence ID" value="NZ_CP013655.1"/>
</dbReference>
<dbReference type="Gene3D" id="3.30.360.10">
    <property type="entry name" value="Dihydrodipicolinate Reductase, domain 2"/>
    <property type="match status" value="1"/>
</dbReference>
<dbReference type="PANTHER" id="PTHR22604:SF105">
    <property type="entry name" value="TRANS-1,2-DIHYDROBENZENE-1,2-DIOL DEHYDROGENASE"/>
    <property type="match status" value="1"/>
</dbReference>
<keyword evidence="2" id="KW-0560">Oxidoreductase</keyword>
<dbReference type="STRING" id="118060.ATZ35_07975"/>